<evidence type="ECO:0000259" key="17">
    <source>
        <dbReference type="PROSITE" id="PS50109"/>
    </source>
</evidence>
<name>A0ABP8L1T9_9MICO</name>
<feature type="region of interest" description="Disordered" evidence="15">
    <location>
        <begin position="1"/>
        <end position="35"/>
    </location>
</feature>
<dbReference type="NCBIfam" id="NF040691">
    <property type="entry name" value="MtrAB_MtrB"/>
    <property type="match status" value="1"/>
</dbReference>
<evidence type="ECO:0000256" key="11">
    <source>
        <dbReference type="ARBA" id="ARBA00022989"/>
    </source>
</evidence>
<dbReference type="PROSITE" id="PS50885">
    <property type="entry name" value="HAMP"/>
    <property type="match status" value="1"/>
</dbReference>
<evidence type="ECO:0000259" key="18">
    <source>
        <dbReference type="PROSITE" id="PS50885"/>
    </source>
</evidence>
<comment type="catalytic activity">
    <reaction evidence="1">
        <text>ATP + protein L-histidine = ADP + protein N-phospho-L-histidine.</text>
        <dbReference type="EC" id="2.7.13.3"/>
    </reaction>
</comment>
<dbReference type="SUPFAM" id="SSF158472">
    <property type="entry name" value="HAMP domain-like"/>
    <property type="match status" value="1"/>
</dbReference>
<dbReference type="SMART" id="SM00304">
    <property type="entry name" value="HAMP"/>
    <property type="match status" value="1"/>
</dbReference>
<dbReference type="InterPro" id="IPR047669">
    <property type="entry name" value="MtrAB_MtrB"/>
</dbReference>
<evidence type="ECO:0000256" key="4">
    <source>
        <dbReference type="ARBA" id="ARBA00022475"/>
    </source>
</evidence>
<evidence type="ECO:0000256" key="12">
    <source>
        <dbReference type="ARBA" id="ARBA00023012"/>
    </source>
</evidence>
<reference evidence="20" key="3">
    <citation type="submission" date="2023-12" db="EMBL/GenBank/DDBJ databases">
        <authorList>
            <person name="Sun Q."/>
            <person name="Inoue M."/>
        </authorList>
    </citation>
    <scope>NUCLEOTIDE SEQUENCE</scope>
    <source>
        <strain evidence="20">JCM 17810</strain>
    </source>
</reference>
<dbReference type="Pfam" id="PF00672">
    <property type="entry name" value="HAMP"/>
    <property type="match status" value="1"/>
</dbReference>
<evidence type="ECO:0000313" key="20">
    <source>
        <dbReference type="EMBL" id="GAA4420463.1"/>
    </source>
</evidence>
<keyword evidence="13 16" id="KW-0472">Membrane</keyword>
<evidence type="ECO:0000256" key="13">
    <source>
        <dbReference type="ARBA" id="ARBA00023136"/>
    </source>
</evidence>
<keyword evidence="6" id="KW-0808">Transferase</keyword>
<evidence type="ECO:0000256" key="9">
    <source>
        <dbReference type="ARBA" id="ARBA00022777"/>
    </source>
</evidence>
<dbReference type="Gene3D" id="6.10.340.10">
    <property type="match status" value="1"/>
</dbReference>
<gene>
    <name evidence="20" type="primary">mtrB_2</name>
    <name evidence="19" type="synonym">mtrB_1</name>
    <name evidence="19" type="ORF">GCM10023169_04770</name>
    <name evidence="20" type="ORF">GCM10023169_12380</name>
</gene>
<dbReference type="InterPro" id="IPR036890">
    <property type="entry name" value="HATPase_C_sf"/>
</dbReference>
<keyword evidence="12" id="KW-0902">Two-component regulatory system</keyword>
<evidence type="ECO:0000256" key="7">
    <source>
        <dbReference type="ARBA" id="ARBA00022692"/>
    </source>
</evidence>
<proteinExistence type="predicted"/>
<dbReference type="Pfam" id="PF02518">
    <property type="entry name" value="HATPase_c"/>
    <property type="match status" value="1"/>
</dbReference>
<comment type="subcellular location">
    <subcellularLocation>
        <location evidence="2">Cell membrane</location>
        <topology evidence="2">Multi-pass membrane protein</topology>
    </subcellularLocation>
</comment>
<feature type="region of interest" description="Disordered" evidence="15">
    <location>
        <begin position="556"/>
        <end position="592"/>
    </location>
</feature>
<evidence type="ECO:0000256" key="15">
    <source>
        <dbReference type="SAM" id="MobiDB-lite"/>
    </source>
</evidence>
<dbReference type="InterPro" id="IPR005467">
    <property type="entry name" value="His_kinase_dom"/>
</dbReference>
<dbReference type="Proteomes" id="UP001500622">
    <property type="component" value="Unassembled WGS sequence"/>
</dbReference>
<dbReference type="InterPro" id="IPR003594">
    <property type="entry name" value="HATPase_dom"/>
</dbReference>
<dbReference type="InterPro" id="IPR003660">
    <property type="entry name" value="HAMP_dom"/>
</dbReference>
<dbReference type="CDD" id="cd06225">
    <property type="entry name" value="HAMP"/>
    <property type="match status" value="1"/>
</dbReference>
<evidence type="ECO:0000313" key="19">
    <source>
        <dbReference type="EMBL" id="GAA4416905.1"/>
    </source>
</evidence>
<evidence type="ECO:0000256" key="2">
    <source>
        <dbReference type="ARBA" id="ARBA00004651"/>
    </source>
</evidence>
<organism evidence="20 21">
    <name type="scientific">Georgenia halophila</name>
    <dbReference type="NCBI Taxonomy" id="620889"/>
    <lineage>
        <taxon>Bacteria</taxon>
        <taxon>Bacillati</taxon>
        <taxon>Actinomycetota</taxon>
        <taxon>Actinomycetes</taxon>
        <taxon>Micrococcales</taxon>
        <taxon>Bogoriellaceae</taxon>
        <taxon>Georgenia</taxon>
    </lineage>
</organism>
<evidence type="ECO:0000256" key="6">
    <source>
        <dbReference type="ARBA" id="ARBA00022679"/>
    </source>
</evidence>
<sequence>MTEDLGGPQPAGPRAGSVPHPAGPATTYRPPRARASLRRRMRRKVLRLIRSWRSSLTVRVVASTVLGGLVALGVIGGVLSAQIRDGLYDERVTQMLEDAALQTQNAQQVFDDATATTGQQAQEVANDWVFGLPSRSDAEGAVLRRSPQSSSTVTIVEPVTNSPIDLRSLVSPQMREAIASEGGQHWQPVALPTQAGNAPGIVVGEPVTLPVAGTYELYLFYSLAPEEATIALVMQVLAVGAVAIVILLGVMTWAITRWVLQPVTDAVLAAERLADGMLDERMDVRGRDELALLGQSFNEMASSLQRQIQQMEELSRLQQRFVSDVSHELRTPLTTIRIAGELIHDAKDDFDPAVRRSAELLHAQLDRFESMLSDLLEISRFDAGAAVLEAEQRDLRNVVQHVVEMTGILADAKGTELRIHLSDQPCTADIDPRRVERIIRNLLSNAIEHGEGRPIDVTVGVNDAAVAVRVLDHGVGMDAEAAKHVFDRFWRADRARARTTGGTGLGLAISMEDTHLHNGTLEAWGRPGVGAAFLLTLPRRAGTVITMSPLPLAPGSTRVLESGTARAPLGPGEAGASRQDPASVAGTAEEAR</sequence>
<evidence type="ECO:0000256" key="14">
    <source>
        <dbReference type="ARBA" id="ARBA00035305"/>
    </source>
</evidence>
<keyword evidence="11 16" id="KW-1133">Transmembrane helix</keyword>
<dbReference type="InterPro" id="IPR003661">
    <property type="entry name" value="HisK_dim/P_dom"/>
</dbReference>
<evidence type="ECO:0000256" key="16">
    <source>
        <dbReference type="SAM" id="Phobius"/>
    </source>
</evidence>
<dbReference type="SMART" id="SM00388">
    <property type="entry name" value="HisKA"/>
    <property type="match status" value="1"/>
</dbReference>
<feature type="domain" description="Histidine kinase" evidence="17">
    <location>
        <begin position="324"/>
        <end position="541"/>
    </location>
</feature>
<reference evidence="20" key="1">
    <citation type="journal article" date="2014" name="Int. J. Syst. Evol. Microbiol.">
        <title>Complete genome of a new Firmicutes species belonging to the dominant human colonic microbiota ('Ruminococcus bicirculans') reveals two chromosomes and a selective capacity to utilize plant glucans.</title>
        <authorList>
            <consortium name="NISC Comparative Sequencing Program"/>
            <person name="Wegmann U."/>
            <person name="Louis P."/>
            <person name="Goesmann A."/>
            <person name="Henrissat B."/>
            <person name="Duncan S.H."/>
            <person name="Flint H.J."/>
        </authorList>
    </citation>
    <scope>NUCLEOTIDE SEQUENCE</scope>
    <source>
        <strain evidence="20">JCM 17810</strain>
    </source>
</reference>
<evidence type="ECO:0000313" key="21">
    <source>
        <dbReference type="Proteomes" id="UP001500622"/>
    </source>
</evidence>
<keyword evidence="9 20" id="KW-0418">Kinase</keyword>
<dbReference type="GO" id="GO:0016301">
    <property type="term" value="F:kinase activity"/>
    <property type="evidence" value="ECO:0007669"/>
    <property type="project" value="UniProtKB-KW"/>
</dbReference>
<dbReference type="Gene3D" id="3.30.565.10">
    <property type="entry name" value="Histidine kinase-like ATPase, C-terminal domain"/>
    <property type="match status" value="1"/>
</dbReference>
<feature type="transmembrane region" description="Helical" evidence="16">
    <location>
        <begin position="230"/>
        <end position="255"/>
    </location>
</feature>
<reference evidence="21" key="2">
    <citation type="journal article" date="2019" name="Int. J. Syst. Evol. Microbiol.">
        <title>The Global Catalogue of Microorganisms (GCM) 10K type strain sequencing project: providing services to taxonomists for standard genome sequencing and annotation.</title>
        <authorList>
            <consortium name="The Broad Institute Genomics Platform"/>
            <consortium name="The Broad Institute Genome Sequencing Center for Infectious Disease"/>
            <person name="Wu L."/>
            <person name="Ma J."/>
        </authorList>
    </citation>
    <scope>NUCLEOTIDE SEQUENCE [LARGE SCALE GENOMIC DNA]</scope>
    <source>
        <strain evidence="21">JCM 17810</strain>
    </source>
</reference>
<feature type="transmembrane region" description="Helical" evidence="16">
    <location>
        <begin position="60"/>
        <end position="81"/>
    </location>
</feature>
<keyword evidence="5" id="KW-0597">Phosphoprotein</keyword>
<dbReference type="CDD" id="cd00082">
    <property type="entry name" value="HisKA"/>
    <property type="match status" value="1"/>
</dbReference>
<dbReference type="Gene3D" id="1.10.287.130">
    <property type="match status" value="1"/>
</dbReference>
<keyword evidence="10" id="KW-0067">ATP-binding</keyword>
<keyword evidence="21" id="KW-1185">Reference proteome</keyword>
<dbReference type="PANTHER" id="PTHR43547:SF2">
    <property type="entry name" value="HYBRID SIGNAL TRANSDUCTION HISTIDINE KINASE C"/>
    <property type="match status" value="1"/>
</dbReference>
<dbReference type="EMBL" id="BAABGN010000004">
    <property type="protein sequence ID" value="GAA4420463.1"/>
    <property type="molecule type" value="Genomic_DNA"/>
</dbReference>
<keyword evidence="8" id="KW-0547">Nucleotide-binding</keyword>
<dbReference type="EMBL" id="BAABGN010000002">
    <property type="protein sequence ID" value="GAA4416905.1"/>
    <property type="molecule type" value="Genomic_DNA"/>
</dbReference>
<dbReference type="PANTHER" id="PTHR43547">
    <property type="entry name" value="TWO-COMPONENT HISTIDINE KINASE"/>
    <property type="match status" value="1"/>
</dbReference>
<keyword evidence="4" id="KW-1003">Cell membrane</keyword>
<evidence type="ECO:0000256" key="3">
    <source>
        <dbReference type="ARBA" id="ARBA00012438"/>
    </source>
</evidence>
<dbReference type="PROSITE" id="PS50109">
    <property type="entry name" value="HIS_KIN"/>
    <property type="match status" value="1"/>
</dbReference>
<dbReference type="Pfam" id="PF00512">
    <property type="entry name" value="HisKA"/>
    <property type="match status" value="1"/>
</dbReference>
<evidence type="ECO:0000256" key="5">
    <source>
        <dbReference type="ARBA" id="ARBA00022553"/>
    </source>
</evidence>
<accession>A0ABP8L1T9</accession>
<dbReference type="SUPFAM" id="SSF55874">
    <property type="entry name" value="ATPase domain of HSP90 chaperone/DNA topoisomerase II/histidine kinase"/>
    <property type="match status" value="1"/>
</dbReference>
<evidence type="ECO:0000256" key="1">
    <source>
        <dbReference type="ARBA" id="ARBA00000085"/>
    </source>
</evidence>
<keyword evidence="7 16" id="KW-0812">Transmembrane</keyword>
<dbReference type="InterPro" id="IPR036097">
    <property type="entry name" value="HisK_dim/P_sf"/>
</dbReference>
<feature type="domain" description="HAMP" evidence="18">
    <location>
        <begin position="257"/>
        <end position="309"/>
    </location>
</feature>
<dbReference type="SMART" id="SM00387">
    <property type="entry name" value="HATPase_c"/>
    <property type="match status" value="1"/>
</dbReference>
<dbReference type="PRINTS" id="PR00344">
    <property type="entry name" value="BCTRLSENSOR"/>
</dbReference>
<protein>
    <recommendedName>
        <fullName evidence="14">Sensor histidine kinase MtrB</fullName>
        <ecNumber evidence="3">2.7.13.3</ecNumber>
    </recommendedName>
</protein>
<dbReference type="InterPro" id="IPR004358">
    <property type="entry name" value="Sig_transdc_His_kin-like_C"/>
</dbReference>
<dbReference type="EC" id="2.7.13.3" evidence="3"/>
<dbReference type="SUPFAM" id="SSF47384">
    <property type="entry name" value="Homodimeric domain of signal transducing histidine kinase"/>
    <property type="match status" value="1"/>
</dbReference>
<comment type="caution">
    <text evidence="20">The sequence shown here is derived from an EMBL/GenBank/DDBJ whole genome shotgun (WGS) entry which is preliminary data.</text>
</comment>
<evidence type="ECO:0000256" key="10">
    <source>
        <dbReference type="ARBA" id="ARBA00022840"/>
    </source>
</evidence>
<evidence type="ECO:0000256" key="8">
    <source>
        <dbReference type="ARBA" id="ARBA00022741"/>
    </source>
</evidence>